<reference evidence="1 2" key="1">
    <citation type="journal article" date="2016" name="Appl. Environ. Microbiol.">
        <title>Lack of Overt Genome Reduction in the Bryostatin-Producing Bryozoan Symbiont "Candidatus Endobugula sertula".</title>
        <authorList>
            <person name="Miller I.J."/>
            <person name="Vanee N."/>
            <person name="Fong S.S."/>
            <person name="Lim-Fong G.E."/>
            <person name="Kwan J.C."/>
        </authorList>
    </citation>
    <scope>NUCLEOTIDE SEQUENCE [LARGE SCALE GENOMIC DNA]</scope>
    <source>
        <strain evidence="1">AB1-4</strain>
    </source>
</reference>
<protein>
    <submittedName>
        <fullName evidence="1">Uncharacterized protein</fullName>
    </submittedName>
</protein>
<evidence type="ECO:0000313" key="2">
    <source>
        <dbReference type="Proteomes" id="UP000242502"/>
    </source>
</evidence>
<evidence type="ECO:0000313" key="1">
    <source>
        <dbReference type="EMBL" id="ODS24588.1"/>
    </source>
</evidence>
<dbReference type="EMBL" id="MDLC01000007">
    <property type="protein sequence ID" value="ODS24588.1"/>
    <property type="molecule type" value="Genomic_DNA"/>
</dbReference>
<name>A0A1D2QSL3_9GAMM</name>
<organism evidence="1 2">
    <name type="scientific">Candidatus Endobugula sertula</name>
    <name type="common">Bugula neritina bacterial symbiont</name>
    <dbReference type="NCBI Taxonomy" id="62101"/>
    <lineage>
        <taxon>Bacteria</taxon>
        <taxon>Pseudomonadati</taxon>
        <taxon>Pseudomonadota</taxon>
        <taxon>Gammaproteobacteria</taxon>
        <taxon>Cellvibrionales</taxon>
        <taxon>Cellvibrionaceae</taxon>
        <taxon>Candidatus Endobugula</taxon>
    </lineage>
</organism>
<accession>A0A1D2QSL3</accession>
<gene>
    <name evidence="1" type="ORF">AB835_03125</name>
</gene>
<dbReference type="AlphaFoldDB" id="A0A1D2QSL3"/>
<dbReference type="Proteomes" id="UP000242502">
    <property type="component" value="Unassembled WGS sequence"/>
</dbReference>
<proteinExistence type="predicted"/>
<sequence>MVQKATEMPKFLNKAPEINATIAPAAAGVGIDFGFRKSSILLLPAEASIFAPCFYKKIKRKDLICLQT</sequence>
<comment type="caution">
    <text evidence="1">The sequence shown here is derived from an EMBL/GenBank/DDBJ whole genome shotgun (WGS) entry which is preliminary data.</text>
</comment>